<evidence type="ECO:0000313" key="5">
    <source>
        <dbReference type="Proteomes" id="UP000676325"/>
    </source>
</evidence>
<dbReference type="PANTHER" id="PTHR30344">
    <property type="entry name" value="6-PHOSPHOGLUCONOLACTONASE-RELATED"/>
    <property type="match status" value="1"/>
</dbReference>
<accession>A0A941IIM9</accession>
<dbReference type="InterPro" id="IPR050282">
    <property type="entry name" value="Cycloisomerase_2"/>
</dbReference>
<organism evidence="4 5">
    <name type="scientific">Actinospica acidithermotolerans</name>
    <dbReference type="NCBI Taxonomy" id="2828514"/>
    <lineage>
        <taxon>Bacteria</taxon>
        <taxon>Bacillati</taxon>
        <taxon>Actinomycetota</taxon>
        <taxon>Actinomycetes</taxon>
        <taxon>Catenulisporales</taxon>
        <taxon>Actinospicaceae</taxon>
        <taxon>Actinospica</taxon>
    </lineage>
</organism>
<feature type="compositionally biased region" description="Polar residues" evidence="2">
    <location>
        <begin position="180"/>
        <end position="191"/>
    </location>
</feature>
<sequence>MTVIPPGTSRRRVLRSAAAAAAVPLLTNLPTAAAAASPAGTSASGQTVPRELVYVGAWQGTQVFAAWFDPAHGTLDPVGAVADITSNWTTTHPTLPVLYVAGADLAGSVTPYTIDAATGALTPHGAAVGTAPSNTAGGGLAFITVDQPSNTLLVANFAAGLAAAIPIERDGTLAALASSVQDTGSGPNPRQTGPHAHDTVVSPDGRYVLIPDFGADRVFIRRFDRKRHELSADGVPGDGYYATAAGSGPRRIVFHPGGHTAYLVNELAADIQTLAWDPTGATLTLRQDLSTDSAAFTGTKSAAELAINRDGRFVYVSNRGENTLLVYAADPATGLLTLIQRTAPGGTSPWSFALHSSGRWLLVANLVSDTVNVFSVDQSVGTVTDTGASVSIPSPDCITFAAVRT</sequence>
<proteinExistence type="inferred from homology"/>
<evidence type="ECO:0000256" key="2">
    <source>
        <dbReference type="SAM" id="MobiDB-lite"/>
    </source>
</evidence>
<name>A0A941IIM9_9ACTN</name>
<dbReference type="PANTHER" id="PTHR30344:SF1">
    <property type="entry name" value="6-PHOSPHOGLUCONOLACTONASE"/>
    <property type="match status" value="1"/>
</dbReference>
<evidence type="ECO:0000256" key="3">
    <source>
        <dbReference type="SAM" id="SignalP"/>
    </source>
</evidence>
<dbReference type="InterPro" id="IPR011048">
    <property type="entry name" value="Haem_d1_sf"/>
</dbReference>
<reference evidence="4" key="1">
    <citation type="submission" date="2021-04" db="EMBL/GenBank/DDBJ databases">
        <title>Genome based classification of Actinospica acidithermotolerans sp. nov., an actinobacterium isolated from an Indonesian hot spring.</title>
        <authorList>
            <person name="Kusuma A.B."/>
            <person name="Putra K.E."/>
            <person name="Nafisah S."/>
            <person name="Loh J."/>
            <person name="Nouioui I."/>
            <person name="Goodfellow M."/>
        </authorList>
    </citation>
    <scope>NUCLEOTIDE SEQUENCE</scope>
    <source>
        <strain evidence="4">MGRD01-02</strain>
    </source>
</reference>
<comment type="caution">
    <text evidence="4">The sequence shown here is derived from an EMBL/GenBank/DDBJ whole genome shotgun (WGS) entry which is preliminary data.</text>
</comment>
<dbReference type="InterPro" id="IPR006311">
    <property type="entry name" value="TAT_signal"/>
</dbReference>
<dbReference type="AlphaFoldDB" id="A0A941IIM9"/>
<keyword evidence="5" id="KW-1185">Reference proteome</keyword>
<evidence type="ECO:0000313" key="4">
    <source>
        <dbReference type="EMBL" id="MBR7826962.1"/>
    </source>
</evidence>
<dbReference type="EMBL" id="JAGSOH010000026">
    <property type="protein sequence ID" value="MBR7826962.1"/>
    <property type="molecule type" value="Genomic_DNA"/>
</dbReference>
<evidence type="ECO:0000256" key="1">
    <source>
        <dbReference type="ARBA" id="ARBA00005564"/>
    </source>
</evidence>
<dbReference type="InterPro" id="IPR019405">
    <property type="entry name" value="Lactonase_7-beta_prop"/>
</dbReference>
<dbReference type="InterPro" id="IPR015943">
    <property type="entry name" value="WD40/YVTN_repeat-like_dom_sf"/>
</dbReference>
<dbReference type="Gene3D" id="2.130.10.10">
    <property type="entry name" value="YVTN repeat-like/Quinoprotein amine dehydrogenase"/>
    <property type="match status" value="1"/>
</dbReference>
<dbReference type="PROSITE" id="PS51318">
    <property type="entry name" value="TAT"/>
    <property type="match status" value="1"/>
</dbReference>
<keyword evidence="3" id="KW-0732">Signal</keyword>
<gene>
    <name evidence="4" type="ORF">KDK95_11660</name>
</gene>
<comment type="similarity">
    <text evidence="1">Belongs to the cycloisomerase 2 family.</text>
</comment>
<dbReference type="Pfam" id="PF10282">
    <property type="entry name" value="Lactonase"/>
    <property type="match status" value="1"/>
</dbReference>
<feature type="region of interest" description="Disordered" evidence="2">
    <location>
        <begin position="180"/>
        <end position="200"/>
    </location>
</feature>
<protein>
    <submittedName>
        <fullName evidence="4">Lactonase family protein</fullName>
    </submittedName>
</protein>
<feature type="chain" id="PRO_5037497340" evidence="3">
    <location>
        <begin position="36"/>
        <end position="405"/>
    </location>
</feature>
<dbReference type="Proteomes" id="UP000676325">
    <property type="component" value="Unassembled WGS sequence"/>
</dbReference>
<dbReference type="SUPFAM" id="SSF51004">
    <property type="entry name" value="C-terminal (heme d1) domain of cytochrome cd1-nitrite reductase"/>
    <property type="match status" value="1"/>
</dbReference>
<feature type="signal peptide" evidence="3">
    <location>
        <begin position="1"/>
        <end position="35"/>
    </location>
</feature>
<dbReference type="GO" id="GO:0017057">
    <property type="term" value="F:6-phosphogluconolactonase activity"/>
    <property type="evidence" value="ECO:0007669"/>
    <property type="project" value="TreeGrafter"/>
</dbReference>